<reference evidence="3" key="1">
    <citation type="submission" date="2024-03" db="EMBL/GenBank/DDBJ databases">
        <title>Deinococcus weizhi sp. nov., isolated from human skin.</title>
        <authorList>
            <person name="Wei Z."/>
            <person name="Tian F."/>
            <person name="Yang C."/>
            <person name="Xin L.T."/>
            <person name="Wen Z.J."/>
            <person name="Lan K.C."/>
            <person name="Yu L."/>
            <person name="Zhe W."/>
            <person name="Dan F.D."/>
            <person name="Jun W."/>
            <person name="Rui Z."/>
            <person name="Yong X.J."/>
            <person name="Ting Y."/>
            <person name="Wei X."/>
            <person name="Xu Z.G."/>
            <person name="Xin Z."/>
            <person name="Dong F.G."/>
            <person name="Ni X.M."/>
            <person name="Zheng M.G."/>
            <person name="Chun Y."/>
            <person name="Qian W.X."/>
        </authorList>
    </citation>
    <scope>NUCLEOTIDE SEQUENCE</scope>
    <source>
        <strain evidence="3">VB142</strain>
    </source>
</reference>
<dbReference type="Pfam" id="PF00072">
    <property type="entry name" value="Response_reg"/>
    <property type="match status" value="1"/>
</dbReference>
<dbReference type="InterPro" id="IPR011006">
    <property type="entry name" value="CheY-like_superfamily"/>
</dbReference>
<dbReference type="InterPro" id="IPR001789">
    <property type="entry name" value="Sig_transdc_resp-reg_receiver"/>
</dbReference>
<dbReference type="PANTHER" id="PTHR44520">
    <property type="entry name" value="RESPONSE REGULATOR RCP1-RELATED"/>
    <property type="match status" value="1"/>
</dbReference>
<dbReference type="RefSeq" id="WP_339096669.1">
    <property type="nucleotide sequence ID" value="NZ_CP149782.1"/>
</dbReference>
<dbReference type="PANTHER" id="PTHR44520:SF2">
    <property type="entry name" value="RESPONSE REGULATOR RCP1"/>
    <property type="match status" value="1"/>
</dbReference>
<evidence type="ECO:0000313" key="3">
    <source>
        <dbReference type="EMBL" id="WYF45429.1"/>
    </source>
</evidence>
<accession>A0AAU6Q511</accession>
<gene>
    <name evidence="3" type="ORF">WDJ50_04685</name>
</gene>
<evidence type="ECO:0000256" key="1">
    <source>
        <dbReference type="PROSITE-ProRule" id="PRU00169"/>
    </source>
</evidence>
<organism evidence="3">
    <name type="scientific">Deinococcus sp. VB142</name>
    <dbReference type="NCBI Taxonomy" id="3112952"/>
    <lineage>
        <taxon>Bacteria</taxon>
        <taxon>Thermotogati</taxon>
        <taxon>Deinococcota</taxon>
        <taxon>Deinococci</taxon>
        <taxon>Deinococcales</taxon>
        <taxon>Deinococcaceae</taxon>
        <taxon>Deinococcus</taxon>
    </lineage>
</organism>
<dbReference type="AlphaFoldDB" id="A0AAU6Q511"/>
<name>A0AAU6Q511_9DEIO</name>
<dbReference type="InterPro" id="IPR052893">
    <property type="entry name" value="TCS_response_regulator"/>
</dbReference>
<dbReference type="Gene3D" id="3.40.50.2300">
    <property type="match status" value="1"/>
</dbReference>
<dbReference type="SMART" id="SM00448">
    <property type="entry name" value="REC"/>
    <property type="match status" value="1"/>
</dbReference>
<sequence length="139" mass="15763">MNCHSLLLIDDNPHDIELTLAALGDEPDQDVKVVTSGREALDYLASHPEKTPDLILLDLNMPHMNGLEVLDALRAQEQTRDVPVVVLTTSSEESDRRQSYEHGASDYVVKALDLSQFYEAMDRVKAFWRALRPRTVRTF</sequence>
<dbReference type="CDD" id="cd17557">
    <property type="entry name" value="REC_Rcp-like"/>
    <property type="match status" value="1"/>
</dbReference>
<protein>
    <submittedName>
        <fullName evidence="3">Response regulator</fullName>
    </submittedName>
</protein>
<feature type="domain" description="Response regulatory" evidence="2">
    <location>
        <begin position="5"/>
        <end position="125"/>
    </location>
</feature>
<dbReference type="EMBL" id="CP149782">
    <property type="protein sequence ID" value="WYF45429.1"/>
    <property type="molecule type" value="Genomic_DNA"/>
</dbReference>
<keyword evidence="1" id="KW-0597">Phosphoprotein</keyword>
<dbReference type="PROSITE" id="PS50110">
    <property type="entry name" value="RESPONSE_REGULATORY"/>
    <property type="match status" value="1"/>
</dbReference>
<feature type="modified residue" description="4-aspartylphosphate" evidence="1">
    <location>
        <position position="58"/>
    </location>
</feature>
<evidence type="ECO:0000259" key="2">
    <source>
        <dbReference type="PROSITE" id="PS50110"/>
    </source>
</evidence>
<dbReference type="GO" id="GO:0000160">
    <property type="term" value="P:phosphorelay signal transduction system"/>
    <property type="evidence" value="ECO:0007669"/>
    <property type="project" value="InterPro"/>
</dbReference>
<dbReference type="SUPFAM" id="SSF52172">
    <property type="entry name" value="CheY-like"/>
    <property type="match status" value="1"/>
</dbReference>
<proteinExistence type="predicted"/>